<keyword evidence="4" id="KW-0274">FAD</keyword>
<dbReference type="GO" id="GO:0071949">
    <property type="term" value="F:FAD binding"/>
    <property type="evidence" value="ECO:0007669"/>
    <property type="project" value="InterPro"/>
</dbReference>
<dbReference type="EMBL" id="MU853401">
    <property type="protein sequence ID" value="KAK4138518.1"/>
    <property type="molecule type" value="Genomic_DNA"/>
</dbReference>
<evidence type="ECO:0000259" key="7">
    <source>
        <dbReference type="Pfam" id="PF07976"/>
    </source>
</evidence>
<reference evidence="8" key="2">
    <citation type="submission" date="2023-05" db="EMBL/GenBank/DDBJ databases">
        <authorList>
            <consortium name="Lawrence Berkeley National Laboratory"/>
            <person name="Steindorff A."/>
            <person name="Hensen N."/>
            <person name="Bonometti L."/>
            <person name="Westerberg I."/>
            <person name="Brannstrom I.O."/>
            <person name="Guillou S."/>
            <person name="Cros-Aarteil S."/>
            <person name="Calhoun S."/>
            <person name="Haridas S."/>
            <person name="Kuo A."/>
            <person name="Mondo S."/>
            <person name="Pangilinan J."/>
            <person name="Riley R."/>
            <person name="Labutti K."/>
            <person name="Andreopoulos B."/>
            <person name="Lipzen A."/>
            <person name="Chen C."/>
            <person name="Yanf M."/>
            <person name="Daum C."/>
            <person name="Ng V."/>
            <person name="Clum A."/>
            <person name="Ohm R."/>
            <person name="Martin F."/>
            <person name="Silar P."/>
            <person name="Natvig D."/>
            <person name="Lalanne C."/>
            <person name="Gautier V."/>
            <person name="Ament-Velasquez S.L."/>
            <person name="Kruys A."/>
            <person name="Hutchinson M.I."/>
            <person name="Powell A.J."/>
            <person name="Barry K."/>
            <person name="Miller A.N."/>
            <person name="Grigoriev I.V."/>
            <person name="Debuchy R."/>
            <person name="Gladieux P."/>
            <person name="Thoren M.H."/>
            <person name="Johannesson H."/>
        </authorList>
    </citation>
    <scope>NUCLEOTIDE SEQUENCE</scope>
    <source>
        <strain evidence="8">CBS 123565</strain>
    </source>
</reference>
<dbReference type="InterPro" id="IPR012941">
    <property type="entry name" value="Phe_hydrox_C_dim_dom"/>
</dbReference>
<keyword evidence="5" id="KW-0560">Oxidoreductase</keyword>
<dbReference type="Gene3D" id="3.30.70.2450">
    <property type="match status" value="1"/>
</dbReference>
<dbReference type="InterPro" id="IPR050641">
    <property type="entry name" value="RIFMO-like"/>
</dbReference>
<dbReference type="GO" id="GO:0016709">
    <property type="term" value="F:oxidoreductase activity, acting on paired donors, with incorporation or reduction of molecular oxygen, NAD(P)H as one donor, and incorporation of one atom of oxygen"/>
    <property type="evidence" value="ECO:0007669"/>
    <property type="project" value="UniProtKB-ARBA"/>
</dbReference>
<dbReference type="Pfam" id="PF07976">
    <property type="entry name" value="Phe_hydrox_dim"/>
    <property type="match status" value="1"/>
</dbReference>
<evidence type="ECO:0000313" key="9">
    <source>
        <dbReference type="Proteomes" id="UP001304895"/>
    </source>
</evidence>
<dbReference type="PANTHER" id="PTHR43004:SF19">
    <property type="entry name" value="BINDING MONOOXYGENASE, PUTATIVE (JCVI)-RELATED"/>
    <property type="match status" value="1"/>
</dbReference>
<accession>A0AAN6ZHW9</accession>
<comment type="similarity">
    <text evidence="2">Belongs to the PheA/TfdB FAD monooxygenase family.</text>
</comment>
<dbReference type="PRINTS" id="PR00420">
    <property type="entry name" value="RNGMNOXGNASE"/>
</dbReference>
<dbReference type="InterPro" id="IPR002938">
    <property type="entry name" value="FAD-bd"/>
</dbReference>
<gene>
    <name evidence="8" type="ORF">BT67DRAFT_446610</name>
</gene>
<feature type="domain" description="Phenol hydroxylase-like C-terminal dimerisation" evidence="7">
    <location>
        <begin position="456"/>
        <end position="497"/>
    </location>
</feature>
<keyword evidence="9" id="KW-1185">Reference proteome</keyword>
<evidence type="ECO:0000256" key="1">
    <source>
        <dbReference type="ARBA" id="ARBA00001974"/>
    </source>
</evidence>
<feature type="domain" description="FAD-binding" evidence="6">
    <location>
        <begin position="4"/>
        <end position="288"/>
    </location>
</feature>
<proteinExistence type="inferred from homology"/>
<dbReference type="Gene3D" id="3.50.50.60">
    <property type="entry name" value="FAD/NAD(P)-binding domain"/>
    <property type="match status" value="1"/>
</dbReference>
<dbReference type="Proteomes" id="UP001304895">
    <property type="component" value="Unassembled WGS sequence"/>
</dbReference>
<dbReference type="SUPFAM" id="SSF51905">
    <property type="entry name" value="FAD/NAD(P)-binding domain"/>
    <property type="match status" value="1"/>
</dbReference>
<keyword evidence="3" id="KW-0285">Flavoprotein</keyword>
<evidence type="ECO:0000256" key="4">
    <source>
        <dbReference type="ARBA" id="ARBA00022827"/>
    </source>
</evidence>
<sequence length="498" mass="54284">MTHDCDVLIVGAGPVGTALALELALQKVSFRVVDRAPVRDDKSRALVIQPRTLELLNRHGAAESLVRRGRILRGGSVYIRGKLAVELDLDDLGTTDTEFPLPLNISQAVTEAFLDECLAQYGISVERPATAVSIAPDASGVTTVLEMPDGQSESVRSRYVVGCDGAHSIVRHAANLAFDGAPYPQDFMLCDVHLRDSNLPQDRISVHLGRHGVLALLPISDTVVRLVASHQPDPSVPVPQDAPTLAQFQAHFRAMTPPGRGTLHDALWLTRFRLHHRCATRYQAGRLFRLPVGRALLRGTDRIFAFFAAASPDPQRLLRRRLRDLFLRRLLPWLVRSRRSRRRVFLFLSEFGVSYRACGSGIVGTAPGFRGPVRGGDRLPDGRVLGASGETGLQRVCRGAAFHFFVFAGSDKVVAEAGLRMAAERVVAAMGGGVEVRFILRGGRLGEGVEWYADPGGARHRQFGFGTRPGYVLVRPDGYVGHIGPLAKLDALVSFLEG</sequence>
<dbReference type="Pfam" id="PF01494">
    <property type="entry name" value="FAD_binding_3"/>
    <property type="match status" value="1"/>
</dbReference>
<comment type="cofactor">
    <cofactor evidence="1">
        <name>FAD</name>
        <dbReference type="ChEBI" id="CHEBI:57692"/>
    </cofactor>
</comment>
<evidence type="ECO:0000313" key="8">
    <source>
        <dbReference type="EMBL" id="KAK4138518.1"/>
    </source>
</evidence>
<dbReference type="InterPro" id="IPR036249">
    <property type="entry name" value="Thioredoxin-like_sf"/>
</dbReference>
<evidence type="ECO:0000256" key="2">
    <source>
        <dbReference type="ARBA" id="ARBA00007801"/>
    </source>
</evidence>
<dbReference type="InterPro" id="IPR038220">
    <property type="entry name" value="PHOX_C_sf"/>
</dbReference>
<dbReference type="SUPFAM" id="SSF52833">
    <property type="entry name" value="Thioredoxin-like"/>
    <property type="match status" value="1"/>
</dbReference>
<dbReference type="AlphaFoldDB" id="A0AAN6ZHW9"/>
<dbReference type="Gene3D" id="3.40.30.20">
    <property type="match status" value="1"/>
</dbReference>
<evidence type="ECO:0000256" key="5">
    <source>
        <dbReference type="ARBA" id="ARBA00023002"/>
    </source>
</evidence>
<evidence type="ECO:0000259" key="6">
    <source>
        <dbReference type="Pfam" id="PF01494"/>
    </source>
</evidence>
<name>A0AAN6ZHW9_9PEZI</name>
<evidence type="ECO:0000256" key="3">
    <source>
        <dbReference type="ARBA" id="ARBA00022630"/>
    </source>
</evidence>
<organism evidence="8 9">
    <name type="scientific">Trichocladium antarcticum</name>
    <dbReference type="NCBI Taxonomy" id="1450529"/>
    <lineage>
        <taxon>Eukaryota</taxon>
        <taxon>Fungi</taxon>
        <taxon>Dikarya</taxon>
        <taxon>Ascomycota</taxon>
        <taxon>Pezizomycotina</taxon>
        <taxon>Sordariomycetes</taxon>
        <taxon>Sordariomycetidae</taxon>
        <taxon>Sordariales</taxon>
        <taxon>Chaetomiaceae</taxon>
        <taxon>Trichocladium</taxon>
    </lineage>
</organism>
<dbReference type="InterPro" id="IPR036188">
    <property type="entry name" value="FAD/NAD-bd_sf"/>
</dbReference>
<dbReference type="PANTHER" id="PTHR43004">
    <property type="entry name" value="TRK SYSTEM POTASSIUM UPTAKE PROTEIN"/>
    <property type="match status" value="1"/>
</dbReference>
<reference evidence="8" key="1">
    <citation type="journal article" date="2023" name="Mol. Phylogenet. Evol.">
        <title>Genome-scale phylogeny and comparative genomics of the fungal order Sordariales.</title>
        <authorList>
            <person name="Hensen N."/>
            <person name="Bonometti L."/>
            <person name="Westerberg I."/>
            <person name="Brannstrom I.O."/>
            <person name="Guillou S."/>
            <person name="Cros-Aarteil S."/>
            <person name="Calhoun S."/>
            <person name="Haridas S."/>
            <person name="Kuo A."/>
            <person name="Mondo S."/>
            <person name="Pangilinan J."/>
            <person name="Riley R."/>
            <person name="LaButti K."/>
            <person name="Andreopoulos B."/>
            <person name="Lipzen A."/>
            <person name="Chen C."/>
            <person name="Yan M."/>
            <person name="Daum C."/>
            <person name="Ng V."/>
            <person name="Clum A."/>
            <person name="Steindorff A."/>
            <person name="Ohm R.A."/>
            <person name="Martin F."/>
            <person name="Silar P."/>
            <person name="Natvig D.O."/>
            <person name="Lalanne C."/>
            <person name="Gautier V."/>
            <person name="Ament-Velasquez S.L."/>
            <person name="Kruys A."/>
            <person name="Hutchinson M.I."/>
            <person name="Powell A.J."/>
            <person name="Barry K."/>
            <person name="Miller A.N."/>
            <person name="Grigoriev I.V."/>
            <person name="Debuchy R."/>
            <person name="Gladieux P."/>
            <person name="Hiltunen Thoren M."/>
            <person name="Johannesson H."/>
        </authorList>
    </citation>
    <scope>NUCLEOTIDE SEQUENCE</scope>
    <source>
        <strain evidence="8">CBS 123565</strain>
    </source>
</reference>
<comment type="caution">
    <text evidence="8">The sequence shown here is derived from an EMBL/GenBank/DDBJ whole genome shotgun (WGS) entry which is preliminary data.</text>
</comment>
<protein>
    <submittedName>
        <fullName evidence="8">FAD/NAD(P)-binding domain-containing protein</fullName>
    </submittedName>
</protein>